<sequence length="69" mass="7595">MSIDADAAYGEDDHCYSPDNRTLDLISQLDPTRNFLYLIDQQSERQSGNDVNGGDAAPAQFQTTSLKLS</sequence>
<keyword evidence="3" id="KW-1185">Reference proteome</keyword>
<protein>
    <submittedName>
        <fullName evidence="2">Uncharacterized protein</fullName>
    </submittedName>
</protein>
<evidence type="ECO:0000313" key="2">
    <source>
        <dbReference type="EMBL" id="CAL0302511.1"/>
    </source>
</evidence>
<gene>
    <name evidence="2" type="ORF">LLUT_LOCUS3571</name>
</gene>
<accession>A0AAV1VZT3</accession>
<dbReference type="Proteomes" id="UP001497480">
    <property type="component" value="Unassembled WGS sequence"/>
</dbReference>
<feature type="region of interest" description="Disordered" evidence="1">
    <location>
        <begin position="44"/>
        <end position="69"/>
    </location>
</feature>
<proteinExistence type="predicted"/>
<feature type="compositionally biased region" description="Polar residues" evidence="1">
    <location>
        <begin position="60"/>
        <end position="69"/>
    </location>
</feature>
<dbReference type="AlphaFoldDB" id="A0AAV1VZT3"/>
<organism evidence="2 3">
    <name type="scientific">Lupinus luteus</name>
    <name type="common">European yellow lupine</name>
    <dbReference type="NCBI Taxonomy" id="3873"/>
    <lineage>
        <taxon>Eukaryota</taxon>
        <taxon>Viridiplantae</taxon>
        <taxon>Streptophyta</taxon>
        <taxon>Embryophyta</taxon>
        <taxon>Tracheophyta</taxon>
        <taxon>Spermatophyta</taxon>
        <taxon>Magnoliopsida</taxon>
        <taxon>eudicotyledons</taxon>
        <taxon>Gunneridae</taxon>
        <taxon>Pentapetalae</taxon>
        <taxon>rosids</taxon>
        <taxon>fabids</taxon>
        <taxon>Fabales</taxon>
        <taxon>Fabaceae</taxon>
        <taxon>Papilionoideae</taxon>
        <taxon>50 kb inversion clade</taxon>
        <taxon>genistoids sensu lato</taxon>
        <taxon>core genistoids</taxon>
        <taxon>Genisteae</taxon>
        <taxon>Lupinus</taxon>
    </lineage>
</organism>
<comment type="caution">
    <text evidence="2">The sequence shown here is derived from an EMBL/GenBank/DDBJ whole genome shotgun (WGS) entry which is preliminary data.</text>
</comment>
<evidence type="ECO:0000256" key="1">
    <source>
        <dbReference type="SAM" id="MobiDB-lite"/>
    </source>
</evidence>
<dbReference type="EMBL" id="CAXHTB010000002">
    <property type="protein sequence ID" value="CAL0302511.1"/>
    <property type="molecule type" value="Genomic_DNA"/>
</dbReference>
<evidence type="ECO:0000313" key="3">
    <source>
        <dbReference type="Proteomes" id="UP001497480"/>
    </source>
</evidence>
<name>A0AAV1VZT3_LUPLU</name>
<reference evidence="2 3" key="1">
    <citation type="submission" date="2024-03" db="EMBL/GenBank/DDBJ databases">
        <authorList>
            <person name="Martinez-Hernandez J."/>
        </authorList>
    </citation>
    <scope>NUCLEOTIDE SEQUENCE [LARGE SCALE GENOMIC DNA]</scope>
</reference>